<comment type="caution">
    <text evidence="5">The sequence shown here is derived from an EMBL/GenBank/DDBJ whole genome shotgun (WGS) entry which is preliminary data.</text>
</comment>
<dbReference type="NCBIfam" id="TIGR00370">
    <property type="entry name" value="5-oxoprolinase subunit PxpB"/>
    <property type="match status" value="1"/>
</dbReference>
<proteinExistence type="predicted"/>
<protein>
    <submittedName>
        <fullName evidence="5">5-oxoprolinase subunit PxpB</fullName>
        <ecNumber evidence="5">3.5.2.9</ecNumber>
    </submittedName>
</protein>
<dbReference type="RefSeq" id="WP_377564583.1">
    <property type="nucleotide sequence ID" value="NZ_JBHTJZ010000014.1"/>
</dbReference>
<dbReference type="InterPro" id="IPR029000">
    <property type="entry name" value="Cyclophilin-like_dom_sf"/>
</dbReference>
<feature type="domain" description="Carboxyltransferase" evidence="4">
    <location>
        <begin position="16"/>
        <end position="236"/>
    </location>
</feature>
<evidence type="ECO:0000259" key="4">
    <source>
        <dbReference type="SMART" id="SM00796"/>
    </source>
</evidence>
<accession>A0ABW3HRM6</accession>
<dbReference type="EMBL" id="JBHTJZ010000014">
    <property type="protein sequence ID" value="MFD0960208.1"/>
    <property type="molecule type" value="Genomic_DNA"/>
</dbReference>
<evidence type="ECO:0000313" key="6">
    <source>
        <dbReference type="Proteomes" id="UP001596989"/>
    </source>
</evidence>
<dbReference type="PANTHER" id="PTHR34698">
    <property type="entry name" value="5-OXOPROLINASE SUBUNIT B"/>
    <property type="match status" value="1"/>
</dbReference>
<dbReference type="EC" id="3.5.2.9" evidence="5"/>
<dbReference type="GO" id="GO:0017168">
    <property type="term" value="F:5-oxoprolinase (ATP-hydrolyzing) activity"/>
    <property type="evidence" value="ECO:0007669"/>
    <property type="project" value="UniProtKB-EC"/>
</dbReference>
<keyword evidence="6" id="KW-1185">Reference proteome</keyword>
<organism evidence="5 6">
    <name type="scientific">Paenibacillus chungangensis</name>
    <dbReference type="NCBI Taxonomy" id="696535"/>
    <lineage>
        <taxon>Bacteria</taxon>
        <taxon>Bacillati</taxon>
        <taxon>Bacillota</taxon>
        <taxon>Bacilli</taxon>
        <taxon>Bacillales</taxon>
        <taxon>Paenibacillaceae</taxon>
        <taxon>Paenibacillus</taxon>
    </lineage>
</organism>
<dbReference type="InterPro" id="IPR010016">
    <property type="entry name" value="PxpB"/>
</dbReference>
<dbReference type="SUPFAM" id="SSF160467">
    <property type="entry name" value="PH0987 N-terminal domain-like"/>
    <property type="match status" value="1"/>
</dbReference>
<dbReference type="PANTHER" id="PTHR34698:SF2">
    <property type="entry name" value="5-OXOPROLINASE SUBUNIT B"/>
    <property type="match status" value="1"/>
</dbReference>
<keyword evidence="2 5" id="KW-0378">Hydrolase</keyword>
<keyword evidence="1" id="KW-0547">Nucleotide-binding</keyword>
<dbReference type="Pfam" id="PF02682">
    <property type="entry name" value="CT_C_D"/>
    <property type="match status" value="1"/>
</dbReference>
<dbReference type="Gene3D" id="3.30.1360.40">
    <property type="match status" value="1"/>
</dbReference>
<evidence type="ECO:0000256" key="1">
    <source>
        <dbReference type="ARBA" id="ARBA00022741"/>
    </source>
</evidence>
<dbReference type="SMART" id="SM00796">
    <property type="entry name" value="AHS1"/>
    <property type="match status" value="1"/>
</dbReference>
<dbReference type="Proteomes" id="UP001596989">
    <property type="component" value="Unassembled WGS sequence"/>
</dbReference>
<dbReference type="SUPFAM" id="SSF50891">
    <property type="entry name" value="Cyclophilin-like"/>
    <property type="match status" value="1"/>
</dbReference>
<dbReference type="Gene3D" id="2.40.100.10">
    <property type="entry name" value="Cyclophilin-like"/>
    <property type="match status" value="1"/>
</dbReference>
<evidence type="ECO:0000313" key="5">
    <source>
        <dbReference type="EMBL" id="MFD0960208.1"/>
    </source>
</evidence>
<dbReference type="InterPro" id="IPR003833">
    <property type="entry name" value="CT_C_D"/>
</dbReference>
<evidence type="ECO:0000256" key="3">
    <source>
        <dbReference type="ARBA" id="ARBA00022840"/>
    </source>
</evidence>
<gene>
    <name evidence="5" type="primary">pxpB</name>
    <name evidence="5" type="ORF">ACFQ2I_12480</name>
</gene>
<sequence length="260" mass="27891">MQQSQRKEKNAGALSYELLPLGECGVIIGLGNELNEATHRKVMTVLHIVERGGIPGVRGVVPAFASVTIHYDPIQVRSSRSESEKGHATIYETICVRLNSLLVGTGGGLVASFEKEDEPTVVTIPVCYGGEYGPDLVEVAKHNGLTPEDVIAIHSQPSYLVYMIGFAPGFPYMGGMSESIAAPRRQTPRTSIPAGSVGIAGKQTGVYPLATPGGWQLIGRTPLSLFLSEREKPALLKAGDHVRFLPIAAEEYESLRRRGG</sequence>
<name>A0ABW3HRM6_9BACL</name>
<evidence type="ECO:0000256" key="2">
    <source>
        <dbReference type="ARBA" id="ARBA00022801"/>
    </source>
</evidence>
<keyword evidence="3" id="KW-0067">ATP-binding</keyword>
<reference evidence="6" key="1">
    <citation type="journal article" date="2019" name="Int. J. Syst. Evol. Microbiol.">
        <title>The Global Catalogue of Microorganisms (GCM) 10K type strain sequencing project: providing services to taxonomists for standard genome sequencing and annotation.</title>
        <authorList>
            <consortium name="The Broad Institute Genomics Platform"/>
            <consortium name="The Broad Institute Genome Sequencing Center for Infectious Disease"/>
            <person name="Wu L."/>
            <person name="Ma J."/>
        </authorList>
    </citation>
    <scope>NUCLEOTIDE SEQUENCE [LARGE SCALE GENOMIC DNA]</scope>
    <source>
        <strain evidence="6">CCUG 59129</strain>
    </source>
</reference>